<feature type="compositionally biased region" description="Basic and acidic residues" evidence="6">
    <location>
        <begin position="148"/>
        <end position="161"/>
    </location>
</feature>
<feature type="region of interest" description="Disordered" evidence="6">
    <location>
        <begin position="761"/>
        <end position="789"/>
    </location>
</feature>
<evidence type="ECO:0000256" key="5">
    <source>
        <dbReference type="ARBA" id="ARBA00023329"/>
    </source>
</evidence>
<feature type="region of interest" description="Disordered" evidence="6">
    <location>
        <begin position="615"/>
        <end position="634"/>
    </location>
</feature>
<dbReference type="GO" id="GO:0005794">
    <property type="term" value="C:Golgi apparatus"/>
    <property type="evidence" value="ECO:0007669"/>
    <property type="project" value="UniProtKB-SubCell"/>
</dbReference>
<dbReference type="GO" id="GO:0005768">
    <property type="term" value="C:endosome"/>
    <property type="evidence" value="ECO:0007669"/>
    <property type="project" value="TreeGrafter"/>
</dbReference>
<feature type="region of interest" description="Disordered" evidence="6">
    <location>
        <begin position="313"/>
        <end position="348"/>
    </location>
</feature>
<feature type="region of interest" description="Disordered" evidence="6">
    <location>
        <begin position="416"/>
        <end position="439"/>
    </location>
</feature>
<evidence type="ECO:0000259" key="7">
    <source>
        <dbReference type="PROSITE" id="PS50942"/>
    </source>
</evidence>
<dbReference type="InterPro" id="IPR013809">
    <property type="entry name" value="ENTH"/>
</dbReference>
<feature type="region of interest" description="Disordered" evidence="6">
    <location>
        <begin position="148"/>
        <end position="177"/>
    </location>
</feature>
<accession>A0A328DRM7</accession>
<comment type="similarity">
    <text evidence="3">Belongs to the epsin family.</text>
</comment>
<proteinExistence type="inferred from homology"/>
<feature type="compositionally biased region" description="Polar residues" evidence="6">
    <location>
        <begin position="421"/>
        <end position="439"/>
    </location>
</feature>
<dbReference type="SMART" id="SM00273">
    <property type="entry name" value="ENTH"/>
    <property type="match status" value="1"/>
</dbReference>
<keyword evidence="9" id="KW-1185">Reference proteome</keyword>
<dbReference type="PROSITE" id="PS50942">
    <property type="entry name" value="ENTH"/>
    <property type="match status" value="1"/>
</dbReference>
<dbReference type="PANTHER" id="PTHR12276">
    <property type="entry name" value="EPSIN/ENT-RELATED"/>
    <property type="match status" value="1"/>
</dbReference>
<dbReference type="GO" id="GO:0006897">
    <property type="term" value="P:endocytosis"/>
    <property type="evidence" value="ECO:0007669"/>
    <property type="project" value="TreeGrafter"/>
</dbReference>
<dbReference type="FunFam" id="1.25.40.90:FF:000006">
    <property type="entry name" value="Clathrin interactor 1"/>
    <property type="match status" value="1"/>
</dbReference>
<dbReference type="AlphaFoldDB" id="A0A328DRM7"/>
<dbReference type="InterPro" id="IPR008942">
    <property type="entry name" value="ENTH_VHS"/>
</dbReference>
<feature type="compositionally biased region" description="Basic and acidic residues" evidence="6">
    <location>
        <begin position="250"/>
        <end position="276"/>
    </location>
</feature>
<dbReference type="CDD" id="cd03571">
    <property type="entry name" value="ENTH"/>
    <property type="match status" value="1"/>
</dbReference>
<evidence type="ECO:0000313" key="9">
    <source>
        <dbReference type="Proteomes" id="UP000249390"/>
    </source>
</evidence>
<feature type="region of interest" description="Disordered" evidence="6">
    <location>
        <begin position="237"/>
        <end position="286"/>
    </location>
</feature>
<evidence type="ECO:0000256" key="1">
    <source>
        <dbReference type="ARBA" id="ARBA00004132"/>
    </source>
</evidence>
<dbReference type="PANTHER" id="PTHR12276:SF91">
    <property type="entry name" value="CLATHRIN INTERACTOR EPSIN 2-RELATED"/>
    <property type="match status" value="1"/>
</dbReference>
<evidence type="ECO:0000313" key="8">
    <source>
        <dbReference type="EMBL" id="RAL48347.1"/>
    </source>
</evidence>
<name>A0A328DRM7_9ASTE</name>
<organism evidence="8 9">
    <name type="scientific">Cuscuta australis</name>
    <dbReference type="NCBI Taxonomy" id="267555"/>
    <lineage>
        <taxon>Eukaryota</taxon>
        <taxon>Viridiplantae</taxon>
        <taxon>Streptophyta</taxon>
        <taxon>Embryophyta</taxon>
        <taxon>Tracheophyta</taxon>
        <taxon>Spermatophyta</taxon>
        <taxon>Magnoliopsida</taxon>
        <taxon>eudicotyledons</taxon>
        <taxon>Gunneridae</taxon>
        <taxon>Pentapetalae</taxon>
        <taxon>asterids</taxon>
        <taxon>lamiids</taxon>
        <taxon>Solanales</taxon>
        <taxon>Convolvulaceae</taxon>
        <taxon>Cuscuteae</taxon>
        <taxon>Cuscuta</taxon>
        <taxon>Cuscuta subgen. Grammica</taxon>
        <taxon>Cuscuta sect. Cleistogrammica</taxon>
    </lineage>
</organism>
<feature type="domain" description="ENTH" evidence="7">
    <location>
        <begin position="18"/>
        <end position="150"/>
    </location>
</feature>
<evidence type="ECO:0000256" key="4">
    <source>
        <dbReference type="ARBA" id="ARBA00023034"/>
    </source>
</evidence>
<evidence type="ECO:0000256" key="6">
    <source>
        <dbReference type="SAM" id="MobiDB-lite"/>
    </source>
</evidence>
<dbReference type="Pfam" id="PF01417">
    <property type="entry name" value="ENTH"/>
    <property type="match status" value="1"/>
</dbReference>
<evidence type="ECO:0000256" key="2">
    <source>
        <dbReference type="ARBA" id="ARBA00004555"/>
    </source>
</evidence>
<dbReference type="GO" id="GO:0005886">
    <property type="term" value="C:plasma membrane"/>
    <property type="evidence" value="ECO:0007669"/>
    <property type="project" value="TreeGrafter"/>
</dbReference>
<evidence type="ECO:0000256" key="3">
    <source>
        <dbReference type="ARBA" id="ARBA00010130"/>
    </source>
</evidence>
<sequence>MKKAFDQTMRDLKRGVNKKVLKVPSIEQKVLDSTSNEPWGPHGSLLADIALATRNFNEYKIIMAVIWKRINDTGKNWRHVYKALTVLEYLVAHGSERVIDEIREHAYQINTLSDFQYIDSSGRDQGSNVRKKSQCLVVLVNDKERMQEVRQKASANRDKFRSVSMGSVHRPSSYSSTGGYGEGWYSGHYGSRDDNRIGYGKERGWSHRDEDIYGDSYGRHGERYDREYEERNSHYAYTDSDYRGSGTSKSIDEYGSRSKSFDREREIACDGSDHQSSRGSGAVDLPQNERQQLERKFSEQNLAPLSLEEAAGAPTHTAGDVGTSPVTAESSSYQTYASPSQDTGAPENNEAVELSEFDPHVSLSAAHCASSTTAGPEVDLFGSLFEPLSSNSLALVPAGSLTGTSQDIKNPFGDEPFKAIPSSNGIPSQPPDVTQPTSHISDQDIDILADILPPSRLSQSEQPLPTCQFAPHIGFPPQATQQALHIRFVSQNGLIAQHGAGSPSQSGQAAFMTSFAAQPGQQLLQTSHVDSRMWFPAQIHHQPQSLALVLSQAAPYRGFVGSYNSAPLCQFSRSMCTQAGETTHDNNSMHFSSHHGALAQAPSQMAALQSPRTQTETIPPFSTQPPTQPAKEKFETKSTIWTDTLNRGLVNLNISGPKTNPLADIGIDFDAMNRKEKRMASNSTAPSITMGKAMGCGSGIGRAGAGALRPLQTQMVSAHPAAAGIPMGGYRGPINQTMGIGMMRPLLPQQQIQQPNSGFPPGTNVSGGQYPLPGTTYYGHQPFGGGYRR</sequence>
<keyword evidence="4" id="KW-0333">Golgi apparatus</keyword>
<dbReference type="GO" id="GO:0005543">
    <property type="term" value="F:phospholipid binding"/>
    <property type="evidence" value="ECO:0007669"/>
    <property type="project" value="TreeGrafter"/>
</dbReference>
<dbReference type="GO" id="GO:0030276">
    <property type="term" value="F:clathrin binding"/>
    <property type="evidence" value="ECO:0007669"/>
    <property type="project" value="TreeGrafter"/>
</dbReference>
<comment type="subcellular location">
    <subcellularLocation>
        <location evidence="1">Cytoplasmic vesicle</location>
        <location evidence="1">Clathrin-coated vesicle</location>
    </subcellularLocation>
    <subcellularLocation>
        <location evidence="2">Golgi apparatus</location>
    </subcellularLocation>
</comment>
<dbReference type="SUPFAM" id="SSF48464">
    <property type="entry name" value="ENTH/VHS domain"/>
    <property type="match status" value="1"/>
</dbReference>
<protein>
    <recommendedName>
        <fullName evidence="7">ENTH domain-containing protein</fullName>
    </recommendedName>
</protein>
<dbReference type="GO" id="GO:0030125">
    <property type="term" value="C:clathrin vesicle coat"/>
    <property type="evidence" value="ECO:0007669"/>
    <property type="project" value="TreeGrafter"/>
</dbReference>
<keyword evidence="5" id="KW-0968">Cytoplasmic vesicle</keyword>
<reference evidence="8 9" key="1">
    <citation type="submission" date="2018-06" db="EMBL/GenBank/DDBJ databases">
        <title>The Genome of Cuscuta australis (Dodder) Provides Insight into the Evolution of Plant Parasitism.</title>
        <authorList>
            <person name="Liu H."/>
        </authorList>
    </citation>
    <scope>NUCLEOTIDE SEQUENCE [LARGE SCALE GENOMIC DNA]</scope>
    <source>
        <strain evidence="9">cv. Yunnan</strain>
        <tissue evidence="8">Vines</tissue>
    </source>
</reference>
<feature type="compositionally biased region" description="Polar residues" evidence="6">
    <location>
        <begin position="324"/>
        <end position="343"/>
    </location>
</feature>
<dbReference type="Gene3D" id="1.25.40.90">
    <property type="match status" value="1"/>
</dbReference>
<dbReference type="EMBL" id="NQVE01000098">
    <property type="protein sequence ID" value="RAL48347.1"/>
    <property type="molecule type" value="Genomic_DNA"/>
</dbReference>
<comment type="caution">
    <text evidence="8">The sequence shown here is derived from an EMBL/GenBank/DDBJ whole genome shotgun (WGS) entry which is preliminary data.</text>
</comment>
<gene>
    <name evidence="8" type="ORF">DM860_005771</name>
</gene>
<dbReference type="Proteomes" id="UP000249390">
    <property type="component" value="Unassembled WGS sequence"/>
</dbReference>